<evidence type="ECO:0000313" key="2">
    <source>
        <dbReference type="EMBL" id="KFX21844.1"/>
    </source>
</evidence>
<keyword evidence="1" id="KW-0732">Signal</keyword>
<feature type="chain" id="PRO_5046972783" description="Hemolysin" evidence="1">
    <location>
        <begin position="25"/>
        <end position="99"/>
    </location>
</feature>
<dbReference type="RefSeq" id="WP_039298819.1">
    <property type="nucleotide sequence ID" value="NZ_JAODTE010000023.1"/>
</dbReference>
<feature type="signal peptide" evidence="1">
    <location>
        <begin position="1"/>
        <end position="24"/>
    </location>
</feature>
<dbReference type="Proteomes" id="UP000032869">
    <property type="component" value="Unassembled WGS sequence"/>
</dbReference>
<evidence type="ECO:0008006" key="4">
    <source>
        <dbReference type="Google" id="ProtNLM"/>
    </source>
</evidence>
<gene>
    <name evidence="2" type="ORF">JV35_01440</name>
</gene>
<proteinExistence type="predicted"/>
<sequence>MKTTLAVAMVCAMALLSVSTSSMAKNSRISDEQIKEKIIQESISSYSGNCPCPYNSARNGSKCGKRSAWSRVGGYSPICYKDDVTRMMIDDWIMKNGNK</sequence>
<reference evidence="2 3" key="1">
    <citation type="submission" date="2014-08" db="EMBL/GenBank/DDBJ databases">
        <title>Genome sequences of NCPPB Pectobacterium isolates.</title>
        <authorList>
            <person name="Glover R.H."/>
            <person name="Sapp M."/>
            <person name="Elphinstone J."/>
        </authorList>
    </citation>
    <scope>NUCLEOTIDE SEQUENCE [LARGE SCALE GENOMIC DNA]</scope>
    <source>
        <strain evidence="2 3">NCPPB 2793</strain>
    </source>
</reference>
<comment type="caution">
    <text evidence="2">The sequence shown here is derived from an EMBL/GenBank/DDBJ whole genome shotgun (WGS) entry which is preliminary data.</text>
</comment>
<keyword evidence="3" id="KW-1185">Reference proteome</keyword>
<evidence type="ECO:0000313" key="3">
    <source>
        <dbReference type="Proteomes" id="UP000032869"/>
    </source>
</evidence>
<name>A0ABR4V2S3_9GAMM</name>
<accession>A0ABR4V2S3</accession>
<organism evidence="2 3">
    <name type="scientific">Pectobacterium betavasculorum</name>
    <dbReference type="NCBI Taxonomy" id="55207"/>
    <lineage>
        <taxon>Bacteria</taxon>
        <taxon>Pseudomonadati</taxon>
        <taxon>Pseudomonadota</taxon>
        <taxon>Gammaproteobacteria</taxon>
        <taxon>Enterobacterales</taxon>
        <taxon>Pectobacteriaceae</taxon>
        <taxon>Pectobacterium</taxon>
    </lineage>
</organism>
<protein>
    <recommendedName>
        <fullName evidence="4">Hemolysin</fullName>
    </recommendedName>
</protein>
<evidence type="ECO:0000256" key="1">
    <source>
        <dbReference type="SAM" id="SignalP"/>
    </source>
</evidence>
<dbReference type="EMBL" id="JQHL01000001">
    <property type="protein sequence ID" value="KFX21844.1"/>
    <property type="molecule type" value="Genomic_DNA"/>
</dbReference>